<comment type="caution">
    <text evidence="1">The sequence shown here is derived from an EMBL/GenBank/DDBJ whole genome shotgun (WGS) entry which is preliminary data.</text>
</comment>
<gene>
    <name evidence="1" type="ORF">CWATWH0003_3671</name>
</gene>
<dbReference type="PATRIC" id="fig|423471.3.peg.3450"/>
<dbReference type="EMBL" id="AESD01000539">
    <property type="protein sequence ID" value="EHJ11604.1"/>
    <property type="molecule type" value="Genomic_DNA"/>
</dbReference>
<reference evidence="1 2" key="1">
    <citation type="journal article" date="2011" name="Front. Microbiol.">
        <title>Two Strains of Crocosphaera watsonii with Highly Conserved Genomes are Distinguished by Strain-Specific Features.</title>
        <authorList>
            <person name="Bench S.R."/>
            <person name="Ilikchyan I.N."/>
            <person name="Tripp H.J."/>
            <person name="Zehr J.P."/>
        </authorList>
    </citation>
    <scope>NUCLEOTIDE SEQUENCE [LARGE SCALE GENOMIC DNA]</scope>
    <source>
        <strain evidence="1 2">WH 0003</strain>
    </source>
</reference>
<organism evidence="1 2">
    <name type="scientific">Crocosphaera watsonii WH 0003</name>
    <dbReference type="NCBI Taxonomy" id="423471"/>
    <lineage>
        <taxon>Bacteria</taxon>
        <taxon>Bacillati</taxon>
        <taxon>Cyanobacteriota</taxon>
        <taxon>Cyanophyceae</taxon>
        <taxon>Oscillatoriophycideae</taxon>
        <taxon>Chroococcales</taxon>
        <taxon>Aphanothecaceae</taxon>
        <taxon>Crocosphaera</taxon>
    </lineage>
</organism>
<evidence type="ECO:0000313" key="1">
    <source>
        <dbReference type="EMBL" id="EHJ11604.1"/>
    </source>
</evidence>
<accession>G5J886</accession>
<evidence type="ECO:0000313" key="2">
    <source>
        <dbReference type="Proteomes" id="UP000003477"/>
    </source>
</evidence>
<dbReference type="Proteomes" id="UP000003477">
    <property type="component" value="Unassembled WGS sequence"/>
</dbReference>
<dbReference type="RefSeq" id="WP_007311674.1">
    <property type="nucleotide sequence ID" value="NZ_AESD01000539.1"/>
</dbReference>
<dbReference type="AlphaFoldDB" id="G5J886"/>
<protein>
    <submittedName>
        <fullName evidence="1">Uncharacterized protein</fullName>
    </submittedName>
</protein>
<sequence length="41" mass="4803">MPSNQVMDIEKKLRNYSVEDKQWLVKKVTEQLPLSDLKKAA</sequence>
<name>G5J886_CROWT</name>
<proteinExistence type="predicted"/>
<dbReference type="GeneID" id="88769991"/>